<feature type="domain" description="Peptidase C14 caspase" evidence="1">
    <location>
        <begin position="51"/>
        <end position="304"/>
    </location>
</feature>
<organism evidence="2">
    <name type="scientific">Candidatus Kentrum sp. FW</name>
    <dbReference type="NCBI Taxonomy" id="2126338"/>
    <lineage>
        <taxon>Bacteria</taxon>
        <taxon>Pseudomonadati</taxon>
        <taxon>Pseudomonadota</taxon>
        <taxon>Gammaproteobacteria</taxon>
        <taxon>Candidatus Kentrum</taxon>
    </lineage>
</organism>
<dbReference type="GO" id="GO:0005737">
    <property type="term" value="C:cytoplasm"/>
    <property type="evidence" value="ECO:0007669"/>
    <property type="project" value="TreeGrafter"/>
</dbReference>
<proteinExistence type="predicted"/>
<dbReference type="GO" id="GO:0006508">
    <property type="term" value="P:proteolysis"/>
    <property type="evidence" value="ECO:0007669"/>
    <property type="project" value="InterPro"/>
</dbReference>
<accession>A0A450RXF7</accession>
<protein>
    <submittedName>
        <fullName evidence="2">Caspase domain-containing protein</fullName>
    </submittedName>
</protein>
<dbReference type="InterPro" id="IPR050452">
    <property type="entry name" value="Metacaspase"/>
</dbReference>
<dbReference type="Pfam" id="PF00656">
    <property type="entry name" value="Peptidase_C14"/>
    <property type="match status" value="1"/>
</dbReference>
<dbReference type="PANTHER" id="PTHR48104">
    <property type="entry name" value="METACASPASE-4"/>
    <property type="match status" value="1"/>
</dbReference>
<evidence type="ECO:0000259" key="1">
    <source>
        <dbReference type="Pfam" id="PF00656"/>
    </source>
</evidence>
<dbReference type="PANTHER" id="PTHR48104:SF30">
    <property type="entry name" value="METACASPASE-1"/>
    <property type="match status" value="1"/>
</dbReference>
<dbReference type="Gene3D" id="3.40.50.1460">
    <property type="match status" value="1"/>
</dbReference>
<dbReference type="EMBL" id="CAADEW010000005">
    <property type="protein sequence ID" value="VFJ43876.1"/>
    <property type="molecule type" value="Genomic_DNA"/>
</dbReference>
<dbReference type="GO" id="GO:0004197">
    <property type="term" value="F:cysteine-type endopeptidase activity"/>
    <property type="evidence" value="ECO:0007669"/>
    <property type="project" value="InterPro"/>
</dbReference>
<evidence type="ECO:0000313" key="2">
    <source>
        <dbReference type="EMBL" id="VFJ43876.1"/>
    </source>
</evidence>
<reference evidence="2" key="1">
    <citation type="submission" date="2019-02" db="EMBL/GenBank/DDBJ databases">
        <authorList>
            <person name="Gruber-Vodicka R. H."/>
            <person name="Seah K. B. B."/>
        </authorList>
    </citation>
    <scope>NUCLEOTIDE SEQUENCE</scope>
    <source>
        <strain evidence="2">BECK_BZ15</strain>
    </source>
</reference>
<dbReference type="InterPro" id="IPR011600">
    <property type="entry name" value="Pept_C14_caspase"/>
</dbReference>
<dbReference type="AlphaFoldDB" id="A0A450RXF7"/>
<dbReference type="SUPFAM" id="SSF52129">
    <property type="entry name" value="Caspase-like"/>
    <property type="match status" value="1"/>
</dbReference>
<dbReference type="Gene3D" id="3.90.1720.10">
    <property type="entry name" value="endopeptidase domain like (from Nostoc punctiforme)"/>
    <property type="match status" value="1"/>
</dbReference>
<gene>
    <name evidence="2" type="ORF">BECKFW1821A_GA0114235_100559</name>
</gene>
<sequence>MSLLAFPPCATVLRKFLLLLPIFLLGCMPQDKQTPPLACSFEEPEETDGHRRLALIVGVGEYENSKITRLDGAPEDAHRIYALLTGKDGYGFPEKNVCMLLNEQATTANFQDAFERTLIQRARPGDVAVFYYSGHGSQIADRNGDEPDEWDETFMFHDARSGGVRDFSDDAFNGLLARLHEKTRNITVILDSCNSGTATRGGDDTYIARFQPPSDGEESAVLEEGIGDSSGQWLPETLPGTVIFTAAGDGTPALERGKRGVFTDALLEALGQVGDRPLTYAQAARQITPLVSARSYQIPYFHGDLNTVVFGNTGRTRPLGWDVTKVRGNIIEFTGPPLPGIGEGAELRVYDGGVTGADTRDPRKAKAMVVIDSITGINATGHIDAALSEQPLERGDLAVLARPADDTLKISVHLRSSGKYGVIPGTRAKNLREDIENHPEANMLVSFTEDAGDFELSLDKSNRLVLRGPEHRVRMIFDRDRAVPENLWQHARQRALLQLRGEGGADFKDNETLQVRIVEAKTSNQNKCARGTWVQSEPNQEQVIPLCHAWQIEVELDEKSPKPLLVGALVLSNDGSVFGIPEDGYKEPLKPGEKVIFADILLGSPPLDVLDHVLVFGTQESNPVQWNLLADTAKTRSGKGKPMTGLYRVLDRYLRPGTRGAQRLKTVDTTTWTMTALSTRVEANSRFVTPDSGTTGKKIDKKEYTIANFNIRPYLPGNPDAALYKVLQKADWLYRYAADRYVTTGGIDGVPYKQHSWNKPTDEENLKVGIDCSRAIWFAFTRAGLPYNRSEKYQGKGYLSTAVMVGAKSRMNDEFDSCMGDPKLRIGDVLVYRDAKRGDGHTVMVIDPKKRIAWGSHGWDGNEKLLGIKEDTGIEYQRIRIKKDWERWDRSTMKRVACWRYRRFANEADTLGQRDKMPATICDADRNCGS</sequence>
<name>A0A450RXF7_9GAMM</name>
<dbReference type="InterPro" id="IPR029030">
    <property type="entry name" value="Caspase-like_dom_sf"/>
</dbReference>